<dbReference type="InterPro" id="IPR046358">
    <property type="entry name" value="Flagellin_C"/>
</dbReference>
<name>A0A5S4ZS07_9FIRM</name>
<evidence type="ECO:0000313" key="6">
    <source>
        <dbReference type="EMBL" id="TYO95529.1"/>
    </source>
</evidence>
<proteinExistence type="inferred from homology"/>
<keyword evidence="7" id="KW-1185">Reference proteome</keyword>
<protein>
    <submittedName>
        <fullName evidence="6">Flagellar hook-associated protein 3 FlgL</fullName>
    </submittedName>
</protein>
<evidence type="ECO:0000256" key="1">
    <source>
        <dbReference type="ARBA" id="ARBA00004365"/>
    </source>
</evidence>
<comment type="similarity">
    <text evidence="2">Belongs to the bacterial flagellin family.</text>
</comment>
<dbReference type="Gene3D" id="1.20.1330.10">
    <property type="entry name" value="f41 fragment of flagellin, N-terminal domain"/>
    <property type="match status" value="1"/>
</dbReference>
<dbReference type="RefSeq" id="WP_166511508.1">
    <property type="nucleotide sequence ID" value="NZ_VNHM01000007.1"/>
</dbReference>
<evidence type="ECO:0000259" key="5">
    <source>
        <dbReference type="Pfam" id="PF00700"/>
    </source>
</evidence>
<keyword evidence="6" id="KW-0969">Cilium</keyword>
<reference evidence="6 7" key="1">
    <citation type="submission" date="2019-07" db="EMBL/GenBank/DDBJ databases">
        <title>Genomic Encyclopedia of Type Strains, Phase I: the one thousand microbial genomes (KMG-I) project.</title>
        <authorList>
            <person name="Kyrpides N."/>
        </authorList>
    </citation>
    <scope>NUCLEOTIDE SEQUENCE [LARGE SCALE GENOMIC DNA]</scope>
    <source>
        <strain evidence="6 7">DSM 6562</strain>
    </source>
</reference>
<dbReference type="InterPro" id="IPR001029">
    <property type="entry name" value="Flagellin_N"/>
</dbReference>
<dbReference type="Pfam" id="PF00669">
    <property type="entry name" value="Flagellin_N"/>
    <property type="match status" value="1"/>
</dbReference>
<keyword evidence="6" id="KW-0282">Flagellum</keyword>
<keyword evidence="6" id="KW-0966">Cell projection</keyword>
<evidence type="ECO:0000256" key="3">
    <source>
        <dbReference type="ARBA" id="ARBA00023143"/>
    </source>
</evidence>
<sequence length="319" mass="35971">MRITSGMITRHTQNYIQDGMQRMARYQEMISTTKKIIRLSDDPTATSQLLNVRSNVEMNKQYMRNIQDGLSYLYGADTALDTAGNIIKKAKDYALQAANDTLDDDDRKAVAEQIDKLIDEMKDIANTVVGGVYIFAGTRNSDPPFKFERNADNKITITYHGNLENVSREILDQTDYPINIPSVSVTDSASGLFGQVEYDDSDPPKGTVTGGVFKTLIDLRDRLMDDDEEGLQQSIGELEAQHDHILRYRVQVGARTNHFESVRDQLQDQELRLTQVISNLEDADMARVSVDLAQQRLVYQSSLASASQILQISLLHFLR</sequence>
<keyword evidence="3" id="KW-0975">Bacterial flagellum</keyword>
<feature type="domain" description="Flagellin N-terminal" evidence="4">
    <location>
        <begin position="7"/>
        <end position="138"/>
    </location>
</feature>
<dbReference type="Pfam" id="PF00700">
    <property type="entry name" value="Flagellin_C"/>
    <property type="match status" value="1"/>
</dbReference>
<dbReference type="PANTHER" id="PTHR42792:SF1">
    <property type="entry name" value="FLAGELLAR HOOK-ASSOCIATED PROTEIN 3"/>
    <property type="match status" value="1"/>
</dbReference>
<gene>
    <name evidence="6" type="ORF">LX24_01490</name>
</gene>
<dbReference type="Proteomes" id="UP000323166">
    <property type="component" value="Unassembled WGS sequence"/>
</dbReference>
<dbReference type="NCBIfam" id="TIGR02550">
    <property type="entry name" value="flagell_flgL"/>
    <property type="match status" value="1"/>
</dbReference>
<accession>A0A5S4ZS07</accession>
<evidence type="ECO:0000256" key="2">
    <source>
        <dbReference type="ARBA" id="ARBA00005709"/>
    </source>
</evidence>
<dbReference type="EMBL" id="VNHM01000007">
    <property type="protein sequence ID" value="TYO95529.1"/>
    <property type="molecule type" value="Genomic_DNA"/>
</dbReference>
<dbReference type="AlphaFoldDB" id="A0A5S4ZS07"/>
<evidence type="ECO:0000313" key="7">
    <source>
        <dbReference type="Proteomes" id="UP000323166"/>
    </source>
</evidence>
<dbReference type="GO" id="GO:0009424">
    <property type="term" value="C:bacterial-type flagellum hook"/>
    <property type="evidence" value="ECO:0007669"/>
    <property type="project" value="InterPro"/>
</dbReference>
<dbReference type="InterPro" id="IPR013384">
    <property type="entry name" value="Flagell_FlgL"/>
</dbReference>
<dbReference type="PANTHER" id="PTHR42792">
    <property type="entry name" value="FLAGELLIN"/>
    <property type="match status" value="1"/>
</dbReference>
<comment type="subcellular location">
    <subcellularLocation>
        <location evidence="1">Bacterial flagellum</location>
    </subcellularLocation>
</comment>
<feature type="domain" description="Flagellin C-terminal" evidence="5">
    <location>
        <begin position="242"/>
        <end position="318"/>
    </location>
</feature>
<organism evidence="6 7">
    <name type="scientific">Desulfallas thermosapovorans DSM 6562</name>
    <dbReference type="NCBI Taxonomy" id="1121431"/>
    <lineage>
        <taxon>Bacteria</taxon>
        <taxon>Bacillati</taxon>
        <taxon>Bacillota</taxon>
        <taxon>Clostridia</taxon>
        <taxon>Eubacteriales</taxon>
        <taxon>Desulfallaceae</taxon>
        <taxon>Desulfallas</taxon>
    </lineage>
</organism>
<evidence type="ECO:0000259" key="4">
    <source>
        <dbReference type="Pfam" id="PF00669"/>
    </source>
</evidence>
<dbReference type="GO" id="GO:0071973">
    <property type="term" value="P:bacterial-type flagellum-dependent cell motility"/>
    <property type="evidence" value="ECO:0007669"/>
    <property type="project" value="InterPro"/>
</dbReference>
<comment type="caution">
    <text evidence="6">The sequence shown here is derived from an EMBL/GenBank/DDBJ whole genome shotgun (WGS) entry which is preliminary data.</text>
</comment>
<dbReference type="InterPro" id="IPR001492">
    <property type="entry name" value="Flagellin"/>
</dbReference>
<dbReference type="SUPFAM" id="SSF64518">
    <property type="entry name" value="Phase 1 flagellin"/>
    <property type="match status" value="1"/>
</dbReference>
<dbReference type="GO" id="GO:0005198">
    <property type="term" value="F:structural molecule activity"/>
    <property type="evidence" value="ECO:0007669"/>
    <property type="project" value="InterPro"/>
</dbReference>